<evidence type="ECO:0000256" key="4">
    <source>
        <dbReference type="ARBA" id="ARBA00012458"/>
    </source>
</evidence>
<evidence type="ECO:0000256" key="6">
    <source>
        <dbReference type="ARBA" id="ARBA00022723"/>
    </source>
</evidence>
<dbReference type="GO" id="GO:0046654">
    <property type="term" value="P:tetrahydrofolate biosynthetic process"/>
    <property type="evidence" value="ECO:0007669"/>
    <property type="project" value="TreeGrafter"/>
</dbReference>
<dbReference type="GO" id="GO:0005829">
    <property type="term" value="C:cytosol"/>
    <property type="evidence" value="ECO:0007669"/>
    <property type="project" value="TreeGrafter"/>
</dbReference>
<keyword evidence="8" id="KW-0289">Folate biosynthesis</keyword>
<comment type="caution">
    <text evidence="10">The sequence shown here is derived from an EMBL/GenBank/DDBJ whole genome shotgun (WGS) entry which is preliminary data.</text>
</comment>
<name>A0A9D5X1R3_9BACT</name>
<dbReference type="Gene3D" id="3.20.20.20">
    <property type="entry name" value="Dihydropteroate synthase-like"/>
    <property type="match status" value="1"/>
</dbReference>
<dbReference type="Pfam" id="PF00809">
    <property type="entry name" value="Pterin_bind"/>
    <property type="match status" value="1"/>
</dbReference>
<keyword evidence="6" id="KW-0479">Metal-binding</keyword>
<sequence length="281" mass="31172">MEKESFASRFNSTDYTINVKGQLLDLSKPCVMGILNVTPDSFYADSRMQTEAEIYNRTNQIIAEGAKIIDVGACSTRPGSKFVDEAEERRRLAMALPIIRKAQPEAIISLDTFRASIAREMVDEFGVDIVNDVEEGSDPDMFRTVAELGVPYILMSKAPDMHDMLLNLAREVQELRALGQKDIILDPGFGFGKDPIDGNYALMNVMEQLHVLELPILVGISRKRMIHQLLGITAQESLNGTTALNMIALMKGASILRVHDVKEAVETVRIYGRLAVAARTE</sequence>
<keyword evidence="5 10" id="KW-0808">Transferase</keyword>
<dbReference type="InterPro" id="IPR006390">
    <property type="entry name" value="DHP_synth_dom"/>
</dbReference>
<evidence type="ECO:0000256" key="5">
    <source>
        <dbReference type="ARBA" id="ARBA00022679"/>
    </source>
</evidence>
<dbReference type="PROSITE" id="PS50972">
    <property type="entry name" value="PTERIN_BINDING"/>
    <property type="match status" value="1"/>
</dbReference>
<evidence type="ECO:0000256" key="8">
    <source>
        <dbReference type="ARBA" id="ARBA00022909"/>
    </source>
</evidence>
<evidence type="ECO:0000313" key="11">
    <source>
        <dbReference type="Proteomes" id="UP000787419"/>
    </source>
</evidence>
<dbReference type="InterPro" id="IPR000489">
    <property type="entry name" value="Pterin-binding_dom"/>
</dbReference>
<comment type="catalytic activity">
    <reaction evidence="1">
        <text>(7,8-dihydropterin-6-yl)methyl diphosphate + 4-aminobenzoate = 7,8-dihydropteroate + diphosphate</text>
        <dbReference type="Rhea" id="RHEA:19949"/>
        <dbReference type="ChEBI" id="CHEBI:17836"/>
        <dbReference type="ChEBI" id="CHEBI:17839"/>
        <dbReference type="ChEBI" id="CHEBI:33019"/>
        <dbReference type="ChEBI" id="CHEBI:72950"/>
        <dbReference type="EC" id="2.5.1.15"/>
    </reaction>
</comment>
<dbReference type="EMBL" id="JABZTM010000036">
    <property type="protein sequence ID" value="MBF1446636.1"/>
    <property type="molecule type" value="Genomic_DNA"/>
</dbReference>
<organism evidence="10 11">
    <name type="scientific">Prevotella nigrescens</name>
    <dbReference type="NCBI Taxonomy" id="28133"/>
    <lineage>
        <taxon>Bacteria</taxon>
        <taxon>Pseudomonadati</taxon>
        <taxon>Bacteroidota</taxon>
        <taxon>Bacteroidia</taxon>
        <taxon>Bacteroidales</taxon>
        <taxon>Prevotellaceae</taxon>
        <taxon>Prevotella</taxon>
    </lineage>
</organism>
<dbReference type="SUPFAM" id="SSF51717">
    <property type="entry name" value="Dihydropteroate synthetase-like"/>
    <property type="match status" value="1"/>
</dbReference>
<comment type="pathway">
    <text evidence="3">Cofactor biosynthesis; tetrahydrofolate biosynthesis; 7,8-dihydrofolate from 2-amino-4-hydroxy-6-hydroxymethyl-7,8-dihydropteridine diphosphate and 4-aminobenzoate: step 1/2.</text>
</comment>
<dbReference type="RefSeq" id="WP_278489735.1">
    <property type="nucleotide sequence ID" value="NZ_CAJZDG010000006.1"/>
</dbReference>
<proteinExistence type="predicted"/>
<dbReference type="Proteomes" id="UP000787419">
    <property type="component" value="Unassembled WGS sequence"/>
</dbReference>
<dbReference type="PANTHER" id="PTHR20941:SF1">
    <property type="entry name" value="FOLIC ACID SYNTHESIS PROTEIN FOL1"/>
    <property type="match status" value="1"/>
</dbReference>
<evidence type="ECO:0000256" key="3">
    <source>
        <dbReference type="ARBA" id="ARBA00004763"/>
    </source>
</evidence>
<evidence type="ECO:0000256" key="2">
    <source>
        <dbReference type="ARBA" id="ARBA00001946"/>
    </source>
</evidence>
<feature type="domain" description="Pterin-binding" evidence="9">
    <location>
        <begin position="29"/>
        <end position="269"/>
    </location>
</feature>
<dbReference type="GO" id="GO:0004156">
    <property type="term" value="F:dihydropteroate synthase activity"/>
    <property type="evidence" value="ECO:0007669"/>
    <property type="project" value="UniProtKB-EC"/>
</dbReference>
<reference evidence="10" key="1">
    <citation type="submission" date="2020-04" db="EMBL/GenBank/DDBJ databases">
        <title>Deep metagenomics examines the oral microbiome during advanced dental caries in children, revealing novel taxa and co-occurrences with host molecules.</title>
        <authorList>
            <person name="Baker J.L."/>
            <person name="Morton J.T."/>
            <person name="Dinis M."/>
            <person name="Alvarez R."/>
            <person name="Tran N.C."/>
            <person name="Knight R."/>
            <person name="Edlund A."/>
        </authorList>
    </citation>
    <scope>NUCLEOTIDE SEQUENCE</scope>
    <source>
        <strain evidence="10">JCVI_32_bin.50</strain>
    </source>
</reference>
<dbReference type="AlphaFoldDB" id="A0A9D5X1R3"/>
<dbReference type="PANTHER" id="PTHR20941">
    <property type="entry name" value="FOLATE SYNTHESIS PROTEINS"/>
    <property type="match status" value="1"/>
</dbReference>
<dbReference type="InterPro" id="IPR045031">
    <property type="entry name" value="DHP_synth-like"/>
</dbReference>
<protein>
    <recommendedName>
        <fullName evidence="4">dihydropteroate synthase</fullName>
        <ecNumber evidence="4">2.5.1.15</ecNumber>
    </recommendedName>
</protein>
<accession>A0A9D5X1R3</accession>
<evidence type="ECO:0000313" key="10">
    <source>
        <dbReference type="EMBL" id="MBF1446636.1"/>
    </source>
</evidence>
<dbReference type="NCBIfam" id="TIGR01496">
    <property type="entry name" value="DHPS"/>
    <property type="match status" value="1"/>
</dbReference>
<comment type="cofactor">
    <cofactor evidence="2">
        <name>Mg(2+)</name>
        <dbReference type="ChEBI" id="CHEBI:18420"/>
    </cofactor>
</comment>
<dbReference type="GO" id="GO:0046872">
    <property type="term" value="F:metal ion binding"/>
    <property type="evidence" value="ECO:0007669"/>
    <property type="project" value="UniProtKB-KW"/>
</dbReference>
<dbReference type="InterPro" id="IPR011005">
    <property type="entry name" value="Dihydropteroate_synth-like_sf"/>
</dbReference>
<dbReference type="EC" id="2.5.1.15" evidence="4"/>
<gene>
    <name evidence="10" type="primary">folP</name>
    <name evidence="10" type="ORF">HXN55_04535</name>
</gene>
<evidence type="ECO:0000256" key="7">
    <source>
        <dbReference type="ARBA" id="ARBA00022842"/>
    </source>
</evidence>
<evidence type="ECO:0000259" key="9">
    <source>
        <dbReference type="PROSITE" id="PS50972"/>
    </source>
</evidence>
<keyword evidence="7" id="KW-0460">Magnesium</keyword>
<evidence type="ECO:0000256" key="1">
    <source>
        <dbReference type="ARBA" id="ARBA00000012"/>
    </source>
</evidence>
<dbReference type="PROSITE" id="PS00793">
    <property type="entry name" value="DHPS_2"/>
    <property type="match status" value="1"/>
</dbReference>
<dbReference type="GO" id="GO:0046656">
    <property type="term" value="P:folic acid biosynthetic process"/>
    <property type="evidence" value="ECO:0007669"/>
    <property type="project" value="UniProtKB-KW"/>
</dbReference>